<proteinExistence type="predicted"/>
<reference evidence="1" key="1">
    <citation type="journal article" date="2015" name="Nature">
        <title>Complex archaea that bridge the gap between prokaryotes and eukaryotes.</title>
        <authorList>
            <person name="Spang A."/>
            <person name="Saw J.H."/>
            <person name="Jorgensen S.L."/>
            <person name="Zaremba-Niedzwiedzka K."/>
            <person name="Martijn J."/>
            <person name="Lind A.E."/>
            <person name="van Eijk R."/>
            <person name="Schleper C."/>
            <person name="Guy L."/>
            <person name="Ettema T.J."/>
        </authorList>
    </citation>
    <scope>NUCLEOTIDE SEQUENCE</scope>
</reference>
<dbReference type="EMBL" id="LAZR01011568">
    <property type="protein sequence ID" value="KKM61015.1"/>
    <property type="molecule type" value="Genomic_DNA"/>
</dbReference>
<comment type="caution">
    <text evidence="1">The sequence shown here is derived from an EMBL/GenBank/DDBJ whole genome shotgun (WGS) entry which is preliminary data.</text>
</comment>
<dbReference type="AlphaFoldDB" id="A0A0F9LA81"/>
<organism evidence="1">
    <name type="scientific">marine sediment metagenome</name>
    <dbReference type="NCBI Taxonomy" id="412755"/>
    <lineage>
        <taxon>unclassified sequences</taxon>
        <taxon>metagenomes</taxon>
        <taxon>ecological metagenomes</taxon>
    </lineage>
</organism>
<sequence length="62" mass="7764">MDKELKQLYIYMLKWETNIISVTKEREDYIIKLETRRYLLSKFYAFYNPKWQKEIRLTPAGR</sequence>
<name>A0A0F9LA81_9ZZZZ</name>
<evidence type="ECO:0000313" key="1">
    <source>
        <dbReference type="EMBL" id="KKM61015.1"/>
    </source>
</evidence>
<gene>
    <name evidence="1" type="ORF">LCGC14_1536000</name>
</gene>
<evidence type="ECO:0008006" key="2">
    <source>
        <dbReference type="Google" id="ProtNLM"/>
    </source>
</evidence>
<accession>A0A0F9LA81</accession>
<protein>
    <recommendedName>
        <fullName evidence="2">Homing endonuclease LAGLIDADG domain-containing protein</fullName>
    </recommendedName>
</protein>